<dbReference type="AlphaFoldDB" id="A0A1I4X5Z7"/>
<sequence length="302" mass="36061">MKSLYMKQNQNIWYLFVSILICFFLYCCKSKDYITYYHKINEIDSIYRIAKQQEKATHLYRKLFRKYRPLNQERTEEYETYIRISDKLGKNFGGKRSLYRLVPLIAPYWRYKKADSKFISLYKKYGIDSLSIEQKVAEWEKKLDKKLIDSFVVAIARDKYGGRLNDSDRVENDLKNAELLKWTFEHYGYPSMQKIGLYHKDTFIPMGVIILHMADYDQHHPYFKAKILEYVKSGECPPRDYAAMVDRNNLHHKIPYTYGVYQGYRNITDSAKVNRNRKSIGLPSLNYRNKLAKDLSDSLKTK</sequence>
<keyword evidence="1" id="KW-1133">Transmembrane helix</keyword>
<dbReference type="Proteomes" id="UP000198769">
    <property type="component" value="Unassembled WGS sequence"/>
</dbReference>
<evidence type="ECO:0000313" key="2">
    <source>
        <dbReference type="EMBL" id="SFN21418.1"/>
    </source>
</evidence>
<keyword evidence="1" id="KW-0812">Transmembrane</keyword>
<dbReference type="EMBL" id="FOVD01000002">
    <property type="protein sequence ID" value="SFN21418.1"/>
    <property type="molecule type" value="Genomic_DNA"/>
</dbReference>
<name>A0A1I4X5Z7_CHROL</name>
<feature type="transmembrane region" description="Helical" evidence="1">
    <location>
        <begin position="12"/>
        <end position="28"/>
    </location>
</feature>
<accession>A0A1I4X5Z7</accession>
<keyword evidence="3" id="KW-1185">Reference proteome</keyword>
<keyword evidence="1" id="KW-0472">Membrane</keyword>
<proteinExistence type="predicted"/>
<gene>
    <name evidence="2" type="ORF">SAMN05421594_1520</name>
</gene>
<evidence type="ECO:0000313" key="3">
    <source>
        <dbReference type="Proteomes" id="UP000198769"/>
    </source>
</evidence>
<organism evidence="2 3">
    <name type="scientific">Chryseobacterium oleae</name>
    <dbReference type="NCBI Taxonomy" id="491207"/>
    <lineage>
        <taxon>Bacteria</taxon>
        <taxon>Pseudomonadati</taxon>
        <taxon>Bacteroidota</taxon>
        <taxon>Flavobacteriia</taxon>
        <taxon>Flavobacteriales</taxon>
        <taxon>Weeksellaceae</taxon>
        <taxon>Chryseobacterium group</taxon>
        <taxon>Chryseobacterium</taxon>
    </lineage>
</organism>
<protein>
    <submittedName>
        <fullName evidence="2">Uncharacterized protein</fullName>
    </submittedName>
</protein>
<reference evidence="3" key="1">
    <citation type="submission" date="2016-10" db="EMBL/GenBank/DDBJ databases">
        <authorList>
            <person name="Varghese N."/>
            <person name="Submissions S."/>
        </authorList>
    </citation>
    <scope>NUCLEOTIDE SEQUENCE [LARGE SCALE GENOMIC DNA]</scope>
    <source>
        <strain evidence="3">DSM 25575</strain>
    </source>
</reference>
<evidence type="ECO:0000256" key="1">
    <source>
        <dbReference type="SAM" id="Phobius"/>
    </source>
</evidence>